<evidence type="ECO:0000256" key="1">
    <source>
        <dbReference type="SAM" id="MobiDB-lite"/>
    </source>
</evidence>
<feature type="region of interest" description="Disordered" evidence="1">
    <location>
        <begin position="77"/>
        <end position="102"/>
    </location>
</feature>
<organism evidence="2 3">
    <name type="scientific">Gigaspora margarita</name>
    <dbReference type="NCBI Taxonomy" id="4874"/>
    <lineage>
        <taxon>Eukaryota</taxon>
        <taxon>Fungi</taxon>
        <taxon>Fungi incertae sedis</taxon>
        <taxon>Mucoromycota</taxon>
        <taxon>Glomeromycotina</taxon>
        <taxon>Glomeromycetes</taxon>
        <taxon>Diversisporales</taxon>
        <taxon>Gigasporaceae</taxon>
        <taxon>Gigaspora</taxon>
    </lineage>
</organism>
<keyword evidence="3" id="KW-1185">Reference proteome</keyword>
<evidence type="ECO:0000313" key="2">
    <source>
        <dbReference type="EMBL" id="KAF0445671.1"/>
    </source>
</evidence>
<dbReference type="AlphaFoldDB" id="A0A8H3XDB1"/>
<gene>
    <name evidence="2" type="ORF">F8M41_003082</name>
</gene>
<dbReference type="Proteomes" id="UP000439903">
    <property type="component" value="Unassembled WGS sequence"/>
</dbReference>
<proteinExistence type="predicted"/>
<reference evidence="2 3" key="1">
    <citation type="journal article" date="2019" name="Environ. Microbiol.">
        <title>At the nexus of three kingdoms: the genome of the mycorrhizal fungus Gigaspora margarita provides insights into plant, endobacterial and fungal interactions.</title>
        <authorList>
            <person name="Venice F."/>
            <person name="Ghignone S."/>
            <person name="Salvioli di Fossalunga A."/>
            <person name="Amselem J."/>
            <person name="Novero M."/>
            <person name="Xianan X."/>
            <person name="Sedzielewska Toro K."/>
            <person name="Morin E."/>
            <person name="Lipzen A."/>
            <person name="Grigoriev I.V."/>
            <person name="Henrissat B."/>
            <person name="Martin F.M."/>
            <person name="Bonfante P."/>
        </authorList>
    </citation>
    <scope>NUCLEOTIDE SEQUENCE [LARGE SCALE GENOMIC DNA]</scope>
    <source>
        <strain evidence="2 3">BEG34</strain>
    </source>
</reference>
<sequence>MRELELDERLSNKNTEYPKDALLVTKFFNRFLKYERFSIFIYHLDDQVNLWRNFRIYLLTRTAIDIIERMESMNATEAERMEKAEKECDSSDETIREDFHVH</sequence>
<protein>
    <submittedName>
        <fullName evidence="2">Uncharacterized protein</fullName>
    </submittedName>
</protein>
<evidence type="ECO:0000313" key="3">
    <source>
        <dbReference type="Proteomes" id="UP000439903"/>
    </source>
</evidence>
<comment type="caution">
    <text evidence="2">The sequence shown here is derived from an EMBL/GenBank/DDBJ whole genome shotgun (WGS) entry which is preliminary data.</text>
</comment>
<name>A0A8H3XDB1_GIGMA</name>
<dbReference type="OrthoDB" id="2359695at2759"/>
<dbReference type="EMBL" id="WTPW01001266">
    <property type="protein sequence ID" value="KAF0445671.1"/>
    <property type="molecule type" value="Genomic_DNA"/>
</dbReference>
<accession>A0A8H3XDB1</accession>